<dbReference type="CDD" id="cd06223">
    <property type="entry name" value="PRTases_typeI"/>
    <property type="match status" value="1"/>
</dbReference>
<evidence type="ECO:0000256" key="1">
    <source>
        <dbReference type="ARBA" id="ARBA00008007"/>
    </source>
</evidence>
<proteinExistence type="inferred from homology"/>
<evidence type="ECO:0000313" key="4">
    <source>
        <dbReference type="Proteomes" id="UP000614460"/>
    </source>
</evidence>
<gene>
    <name evidence="3" type="ORF">GCM10011516_05640</name>
</gene>
<dbReference type="InterPro" id="IPR000836">
    <property type="entry name" value="PRTase_dom"/>
</dbReference>
<dbReference type="Proteomes" id="UP000614460">
    <property type="component" value="Unassembled WGS sequence"/>
</dbReference>
<dbReference type="InterPro" id="IPR051910">
    <property type="entry name" value="ComF/GntX_DNA_util-trans"/>
</dbReference>
<feature type="domain" description="Phosphoribosyltransferase" evidence="2">
    <location>
        <begin position="96"/>
        <end position="176"/>
    </location>
</feature>
<dbReference type="PANTHER" id="PTHR47505">
    <property type="entry name" value="DNA UTILIZATION PROTEIN YHGH"/>
    <property type="match status" value="1"/>
</dbReference>
<dbReference type="InterPro" id="IPR029057">
    <property type="entry name" value="PRTase-like"/>
</dbReference>
<reference evidence="3" key="2">
    <citation type="submission" date="2020-09" db="EMBL/GenBank/DDBJ databases">
        <authorList>
            <person name="Sun Q."/>
            <person name="Zhou Y."/>
        </authorList>
    </citation>
    <scope>NUCLEOTIDE SEQUENCE</scope>
    <source>
        <strain evidence="3">CGMCC 1.15966</strain>
    </source>
</reference>
<dbReference type="Pfam" id="PF00156">
    <property type="entry name" value="Pribosyltran"/>
    <property type="match status" value="1"/>
</dbReference>
<evidence type="ECO:0000313" key="3">
    <source>
        <dbReference type="EMBL" id="GGE10786.1"/>
    </source>
</evidence>
<accession>A0A8H9FWE8</accession>
<keyword evidence="4" id="KW-1185">Reference proteome</keyword>
<name>A0A8H9FWE8_9SPHI</name>
<organism evidence="3 4">
    <name type="scientific">Sphingobacterium cellulitidis</name>
    <dbReference type="NCBI Taxonomy" id="1768011"/>
    <lineage>
        <taxon>Bacteria</taxon>
        <taxon>Pseudomonadati</taxon>
        <taxon>Bacteroidota</taxon>
        <taxon>Sphingobacteriia</taxon>
        <taxon>Sphingobacteriales</taxon>
        <taxon>Sphingobacteriaceae</taxon>
        <taxon>Sphingobacterium</taxon>
    </lineage>
</organism>
<comment type="caution">
    <text evidence="3">The sequence shown here is derived from an EMBL/GenBank/DDBJ whole genome shotgun (WGS) entry which is preliminary data.</text>
</comment>
<dbReference type="AlphaFoldDB" id="A0A8H9FWE8"/>
<dbReference type="EMBL" id="BMKM01000001">
    <property type="protein sequence ID" value="GGE10786.1"/>
    <property type="molecule type" value="Genomic_DNA"/>
</dbReference>
<evidence type="ECO:0000259" key="2">
    <source>
        <dbReference type="Pfam" id="PF00156"/>
    </source>
</evidence>
<dbReference type="Gene3D" id="3.40.50.2020">
    <property type="match status" value="1"/>
</dbReference>
<dbReference type="PANTHER" id="PTHR47505:SF1">
    <property type="entry name" value="DNA UTILIZATION PROTEIN YHGH"/>
    <property type="match status" value="1"/>
</dbReference>
<comment type="similarity">
    <text evidence="1">Belongs to the ComF/GntX family.</text>
</comment>
<protein>
    <submittedName>
        <fullName evidence="3">Amidophosphoribosyltransferase</fullName>
    </submittedName>
</protein>
<dbReference type="SUPFAM" id="SSF53271">
    <property type="entry name" value="PRTase-like"/>
    <property type="match status" value="1"/>
</dbReference>
<sequence>MPGTDFHFDSNNEAIQLLKGKFRFEFASSMLILKPGSIVEELIYNLKYNNHPQVGYFLGQRYGFQLMESPYFKGIDVIIPIPLHPKRFLKRGYNQSEVFARGLSRSLGVSVDCTVLKRRKYQKSQTKMTTEERITNVEDIFICKFSEEWKDKRILLVDDVLTTGSTITSAAEELLATMPDCKLYIASIARA</sequence>
<reference evidence="3" key="1">
    <citation type="journal article" date="2014" name="Int. J. Syst. Evol. Microbiol.">
        <title>Complete genome sequence of Corynebacterium casei LMG S-19264T (=DSM 44701T), isolated from a smear-ripened cheese.</title>
        <authorList>
            <consortium name="US DOE Joint Genome Institute (JGI-PGF)"/>
            <person name="Walter F."/>
            <person name="Albersmeier A."/>
            <person name="Kalinowski J."/>
            <person name="Ruckert C."/>
        </authorList>
    </citation>
    <scope>NUCLEOTIDE SEQUENCE</scope>
    <source>
        <strain evidence="3">CGMCC 1.15966</strain>
    </source>
</reference>